<protein>
    <submittedName>
        <fullName evidence="1">Glycosyltransferase involved in cell wall biosynthesis</fullName>
    </submittedName>
</protein>
<gene>
    <name evidence="1" type="ORF">BX591_12164</name>
</gene>
<dbReference type="CDD" id="cd00761">
    <property type="entry name" value="Glyco_tranf_GTA_type"/>
    <property type="match status" value="1"/>
</dbReference>
<proteinExistence type="predicted"/>
<comment type="caution">
    <text evidence="1">The sequence shown here is derived from an EMBL/GenBank/DDBJ whole genome shotgun (WGS) entry which is preliminary data.</text>
</comment>
<name>A0A329BKG3_9BURK</name>
<dbReference type="EMBL" id="QLTK01000021">
    <property type="protein sequence ID" value="RAS23146.1"/>
    <property type="molecule type" value="Genomic_DNA"/>
</dbReference>
<dbReference type="AlphaFoldDB" id="A0A329BKG3"/>
<dbReference type="Gene3D" id="3.90.550.10">
    <property type="entry name" value="Spore Coat Polysaccharide Biosynthesis Protein SpsA, Chain A"/>
    <property type="match status" value="1"/>
</dbReference>
<evidence type="ECO:0000313" key="2">
    <source>
        <dbReference type="Proteomes" id="UP000248918"/>
    </source>
</evidence>
<accession>A0A329BKG3</accession>
<dbReference type="InterPro" id="IPR029044">
    <property type="entry name" value="Nucleotide-diphossugar_trans"/>
</dbReference>
<dbReference type="GO" id="GO:0016740">
    <property type="term" value="F:transferase activity"/>
    <property type="evidence" value="ECO:0007669"/>
    <property type="project" value="UniProtKB-KW"/>
</dbReference>
<sequence length="261" mass="28971">MDITVSIIFHKEAAFAVPALASMKLLVSTARSAGLTVEAHAFLDNADKLTTQIVEQRGFWLDAIQHVAHGDLGLTRNTGTQRASGDYLAFIDGDDLWGAAWLTGAHAQAREEAAATRSIWHPDSIFYFYESDFDRHSTDRFARADPKSYYLRHRPSDSQGFDANALFLDNLWTANIFAHREIYERFPYKALNKDLGLGIEDWSWNIETYSAGIAHRTVPDTVHIIRVKEVGSLGQSNQSSGLLPYLPDQAFPALGTNKGAG</sequence>
<reference evidence="1 2" key="1">
    <citation type="submission" date="2018-06" db="EMBL/GenBank/DDBJ databases">
        <title>Genomic Encyclopedia of Type Strains, Phase III (KMG-III): the genomes of soil and plant-associated and newly described type strains.</title>
        <authorList>
            <person name="Whitman W."/>
        </authorList>
    </citation>
    <scope>NUCLEOTIDE SEQUENCE [LARGE SCALE GENOMIC DNA]</scope>
    <source>
        <strain evidence="1 2">LMG 23644</strain>
    </source>
</reference>
<dbReference type="Proteomes" id="UP000248918">
    <property type="component" value="Unassembled WGS sequence"/>
</dbReference>
<dbReference type="RefSeq" id="WP_111934062.1">
    <property type="nucleotide sequence ID" value="NZ_CADFFP010000023.1"/>
</dbReference>
<evidence type="ECO:0000313" key="1">
    <source>
        <dbReference type="EMBL" id="RAS23146.1"/>
    </source>
</evidence>
<dbReference type="SUPFAM" id="SSF53448">
    <property type="entry name" value="Nucleotide-diphospho-sugar transferases"/>
    <property type="match status" value="1"/>
</dbReference>
<keyword evidence="1" id="KW-0808">Transferase</keyword>
<dbReference type="OrthoDB" id="9801954at2"/>
<organism evidence="1 2">
    <name type="scientific">Paraburkholderia bryophila</name>
    <dbReference type="NCBI Taxonomy" id="420952"/>
    <lineage>
        <taxon>Bacteria</taxon>
        <taxon>Pseudomonadati</taxon>
        <taxon>Pseudomonadota</taxon>
        <taxon>Betaproteobacteria</taxon>
        <taxon>Burkholderiales</taxon>
        <taxon>Burkholderiaceae</taxon>
        <taxon>Paraburkholderia</taxon>
    </lineage>
</organism>